<dbReference type="PROSITE" id="PS51257">
    <property type="entry name" value="PROKAR_LIPOPROTEIN"/>
    <property type="match status" value="1"/>
</dbReference>
<comment type="caution">
    <text evidence="1">The sequence shown here is derived from an EMBL/GenBank/DDBJ whole genome shotgun (WGS) entry which is preliminary data.</text>
</comment>
<evidence type="ECO:0000313" key="1">
    <source>
        <dbReference type="EMBL" id="TCO69012.1"/>
    </source>
</evidence>
<name>A0A4R2KA31_9RHOB</name>
<dbReference type="AlphaFoldDB" id="A0A4R2KA31"/>
<gene>
    <name evidence="1" type="ORF">EV655_1198</name>
</gene>
<sequence length="90" mass="9375">MGRRNALTLVALALAGCADPVVRVVERPVIVLPPAELRSCAPEPAAPVGTASQRDADAWAGAAILAGRDCRETLEAAMDFLIDQDKPKGP</sequence>
<protein>
    <submittedName>
        <fullName evidence="1">Uncharacterized protein</fullName>
    </submittedName>
</protein>
<dbReference type="RefSeq" id="WP_132546565.1">
    <property type="nucleotide sequence ID" value="NZ_SLWW01000019.1"/>
</dbReference>
<evidence type="ECO:0000313" key="2">
    <source>
        <dbReference type="Proteomes" id="UP000295142"/>
    </source>
</evidence>
<dbReference type="Proteomes" id="UP000295142">
    <property type="component" value="Unassembled WGS sequence"/>
</dbReference>
<organism evidence="1 2">
    <name type="scientific">Rhodovulum euryhalinum</name>
    <dbReference type="NCBI Taxonomy" id="35805"/>
    <lineage>
        <taxon>Bacteria</taxon>
        <taxon>Pseudomonadati</taxon>
        <taxon>Pseudomonadota</taxon>
        <taxon>Alphaproteobacteria</taxon>
        <taxon>Rhodobacterales</taxon>
        <taxon>Paracoccaceae</taxon>
        <taxon>Rhodovulum</taxon>
    </lineage>
</organism>
<dbReference type="EMBL" id="SLWW01000019">
    <property type="protein sequence ID" value="TCO69012.1"/>
    <property type="molecule type" value="Genomic_DNA"/>
</dbReference>
<reference evidence="1 2" key="1">
    <citation type="submission" date="2019-03" db="EMBL/GenBank/DDBJ databases">
        <title>Genomic Encyclopedia of Type Strains, Phase IV (KMG-IV): sequencing the most valuable type-strain genomes for metagenomic binning, comparative biology and taxonomic classification.</title>
        <authorList>
            <person name="Goeker M."/>
        </authorList>
    </citation>
    <scope>NUCLEOTIDE SEQUENCE [LARGE SCALE GENOMIC DNA]</scope>
    <source>
        <strain evidence="1 2">DSM 4868</strain>
    </source>
</reference>
<accession>A0A4R2KA31</accession>
<proteinExistence type="predicted"/>
<keyword evidence="2" id="KW-1185">Reference proteome</keyword>